<organism evidence="2 3">
    <name type="scientific">Alternaria atra</name>
    <dbReference type="NCBI Taxonomy" id="119953"/>
    <lineage>
        <taxon>Eukaryota</taxon>
        <taxon>Fungi</taxon>
        <taxon>Dikarya</taxon>
        <taxon>Ascomycota</taxon>
        <taxon>Pezizomycotina</taxon>
        <taxon>Dothideomycetes</taxon>
        <taxon>Pleosporomycetidae</taxon>
        <taxon>Pleosporales</taxon>
        <taxon>Pleosporineae</taxon>
        <taxon>Pleosporaceae</taxon>
        <taxon>Alternaria</taxon>
        <taxon>Alternaria sect. Ulocladioides</taxon>
    </lineage>
</organism>
<feature type="compositionally biased region" description="Polar residues" evidence="1">
    <location>
        <begin position="922"/>
        <end position="948"/>
    </location>
</feature>
<sequence length="1027" mass="113050">MPTYFARGVSVRLGAMPLEDTTTQKIILRKGDAAKQQSQLAEKRLLKSELLKEKQVPFPGDEAAFQLNWVANTPFMQTRVGSDVHEEEDTRDEEEATIGTHLAQILDSVTLANYNFADASSHRKPKALSLHVNLSDKTYVSGLYNQRTSLKVDVFFNGTLSACLFIPTHDIRSGAKSNHQVFAGTRIDFLAERPWVILPPELAADGSARKNNTPASIEQRWQHLCQALQNEARERGTDEEGNRPPTADFLNTLATMQMPEQVHSMQKPGGKAFGIIDVVVTAGEGRKLTSGVGYLKAPKRMIDESYPFVFGTDGTTVHLRSDAPGKSESEAESQNVIEPNSWVIDVDAKGNSNPQYGFQTKRQVLQSSVRSTQGASPVLSSALQHPAMGPLIPSIPPPVQFRSRISALVAPSMTGPGLVSSPMRRSANSTDLQYPPEIGRARAQVRAYEPQVNAMSQAGFAPKTMCPNLLPHLQTPQMYPSPYAVQFSDPILERVAPSDLMRQIPFDNASPTSSPLDHPPVAVQNPDYQPAVSFPSPIPELQDDPSKLGLYAYSSPNQNLSGMGPPVPGAPEFYKPNMLPQAPALLGPYNSRPQLVPFPPFDRRLSLPLPPAALYSVPTKPKRSLSPQKASSSQELKKAKSSIEVKRLVVHGQQDSILVDHRWDPTQRIDVPIRRPAKFRTQEVVASGDNKYANPAEQIKTFTDFRRSRKSTVRMGTPSLTSSPNVGRTGPSIVADKQQPIGACQTDVLTGPPTSIAKDTNRTDIAERIGKAKPDDDQPGTDTINQNLRVTKQRPSRRTTPGNNILGVQGPKANPFWFEDPEEILREASSRLRRSRSVVKQGNTSDMMLPPYTVVPAVQTPKVWETGTPSPLSSLHTTPEPETEPTSYTHSFQAPIKPSPAPIPQADGSPERKTFHKHRRGNQTLSPVKLASTLTTPQLPRNAPSTPQTLSTKKRKTLRRTLPKEPRSPTRLKTNDNPPLNRDCVIAYAESKDKRNKQGVLRQVKSERLGVFTESDVVFAARFFVEE</sequence>
<protein>
    <submittedName>
        <fullName evidence="2">Uncharacterized protein</fullName>
    </submittedName>
</protein>
<dbReference type="Proteomes" id="UP000676310">
    <property type="component" value="Unassembled WGS sequence"/>
</dbReference>
<dbReference type="EMBL" id="CAJRGZ010000014">
    <property type="protein sequence ID" value="CAG5138379.1"/>
    <property type="molecule type" value="Genomic_DNA"/>
</dbReference>
<dbReference type="RefSeq" id="XP_043163863.1">
    <property type="nucleotide sequence ID" value="XM_043307928.1"/>
</dbReference>
<name>A0A8J2HR96_9PLEO</name>
<evidence type="ECO:0000256" key="1">
    <source>
        <dbReference type="SAM" id="MobiDB-lite"/>
    </source>
</evidence>
<feature type="region of interest" description="Disordered" evidence="1">
    <location>
        <begin position="707"/>
        <end position="731"/>
    </location>
</feature>
<feature type="compositionally biased region" description="Polar residues" evidence="1">
    <location>
        <begin position="625"/>
        <end position="634"/>
    </location>
</feature>
<gene>
    <name evidence="2" type="ORF">ALTATR162_LOCUS335</name>
</gene>
<feature type="compositionally biased region" description="Polar residues" evidence="1">
    <location>
        <begin position="867"/>
        <end position="876"/>
    </location>
</feature>
<accession>A0A8J2HR96</accession>
<feature type="region of interest" description="Disordered" evidence="1">
    <location>
        <begin position="866"/>
        <end position="981"/>
    </location>
</feature>
<comment type="caution">
    <text evidence="2">The sequence shown here is derived from an EMBL/GenBank/DDBJ whole genome shotgun (WGS) entry which is preliminary data.</text>
</comment>
<keyword evidence="3" id="KW-1185">Reference proteome</keyword>
<feature type="compositionally biased region" description="Basic residues" evidence="1">
    <location>
        <begin position="952"/>
        <end position="961"/>
    </location>
</feature>
<dbReference type="AlphaFoldDB" id="A0A8J2HR96"/>
<dbReference type="GeneID" id="67014896"/>
<feature type="region of interest" description="Disordered" evidence="1">
    <location>
        <begin position="616"/>
        <end position="638"/>
    </location>
</feature>
<proteinExistence type="predicted"/>
<evidence type="ECO:0000313" key="2">
    <source>
        <dbReference type="EMBL" id="CAG5138379.1"/>
    </source>
</evidence>
<feature type="compositionally biased region" description="Low complexity" evidence="1">
    <location>
        <begin position="877"/>
        <end position="886"/>
    </location>
</feature>
<reference evidence="2" key="1">
    <citation type="submission" date="2021-05" db="EMBL/GenBank/DDBJ databases">
        <authorList>
            <person name="Stam R."/>
        </authorList>
    </citation>
    <scope>NUCLEOTIDE SEQUENCE</scope>
    <source>
        <strain evidence="2">CS162</strain>
    </source>
</reference>
<dbReference type="OrthoDB" id="3556832at2759"/>
<evidence type="ECO:0000313" key="3">
    <source>
        <dbReference type="Proteomes" id="UP000676310"/>
    </source>
</evidence>